<organism evidence="1 2">
    <name type="scientific">Hymenobacter segetis</name>
    <dbReference type="NCBI Taxonomy" id="2025509"/>
    <lineage>
        <taxon>Bacteria</taxon>
        <taxon>Pseudomonadati</taxon>
        <taxon>Bacteroidota</taxon>
        <taxon>Cytophagia</taxon>
        <taxon>Cytophagales</taxon>
        <taxon>Hymenobacteraceae</taxon>
        <taxon>Hymenobacter</taxon>
    </lineage>
</organism>
<reference evidence="1 2" key="1">
    <citation type="journal article" date="2018" name="Arch. Microbiol.">
        <title>Hymenobacter segetis sp. nov., isolated from soil.</title>
        <authorList>
            <person name="Ten L.N."/>
            <person name="Lim S.J."/>
            <person name="Kim B.O."/>
            <person name="Kang I.K."/>
            <person name="Jung H.Y."/>
        </authorList>
    </citation>
    <scope>NUCLEOTIDE SEQUENCE [LARGE SCALE GENOMIC DNA]</scope>
    <source>
        <strain evidence="1 2">S7-3-11</strain>
    </source>
</reference>
<keyword evidence="2" id="KW-1185">Reference proteome</keyword>
<evidence type="ECO:0000313" key="2">
    <source>
        <dbReference type="Proteomes" id="UP001479606"/>
    </source>
</evidence>
<protein>
    <submittedName>
        <fullName evidence="1">Uncharacterized protein</fullName>
    </submittedName>
</protein>
<accession>A0ABU9LWF3</accession>
<comment type="caution">
    <text evidence="1">The sequence shown here is derived from an EMBL/GenBank/DDBJ whole genome shotgun (WGS) entry which is preliminary data.</text>
</comment>
<dbReference type="EMBL" id="JBCEVZ010000028">
    <property type="protein sequence ID" value="MEL5995064.1"/>
    <property type="molecule type" value="Genomic_DNA"/>
</dbReference>
<name>A0ABU9LWF3_9BACT</name>
<sequence length="228" mass="24381">MTDAEINYQGMALNVLKLLRDSKPSWEKLYKKMLPDYTALETALAALDGKAQQRSGISSKGYTEAHDVAETAALDAAMPVVQGLKALYQDGGHPALAKAAGYTRSDIDKLRGLTQVAALEDLYTTAQPLANELADELVDAALLQALHDRTVDYKLLVGAARQQITGGSVLREAAVLHLGEARAAINKLDVRVPNLKSALPELVTQYEKARVIVDAGKGGKTSDTKKAA</sequence>
<proteinExistence type="predicted"/>
<dbReference type="Proteomes" id="UP001479606">
    <property type="component" value="Unassembled WGS sequence"/>
</dbReference>
<dbReference type="RefSeq" id="WP_342298587.1">
    <property type="nucleotide sequence ID" value="NZ_JBCEVZ010000028.1"/>
</dbReference>
<gene>
    <name evidence="1" type="ORF">AAFH49_12675</name>
</gene>
<evidence type="ECO:0000313" key="1">
    <source>
        <dbReference type="EMBL" id="MEL5995064.1"/>
    </source>
</evidence>